<gene>
    <name evidence="3" type="ORF">FCL42_04515</name>
</gene>
<evidence type="ECO:0000256" key="2">
    <source>
        <dbReference type="PIRNR" id="PIRNR006221"/>
    </source>
</evidence>
<dbReference type="AlphaFoldDB" id="A0A4U1BRW7"/>
<protein>
    <submittedName>
        <fullName evidence="3">Fructosamine kinase family protein</fullName>
    </submittedName>
</protein>
<dbReference type="GO" id="GO:0016301">
    <property type="term" value="F:kinase activity"/>
    <property type="evidence" value="ECO:0007669"/>
    <property type="project" value="UniProtKB-UniRule"/>
</dbReference>
<organism evidence="3 4">
    <name type="scientific">Ferrimonas aestuarii</name>
    <dbReference type="NCBI Taxonomy" id="2569539"/>
    <lineage>
        <taxon>Bacteria</taxon>
        <taxon>Pseudomonadati</taxon>
        <taxon>Pseudomonadota</taxon>
        <taxon>Gammaproteobacteria</taxon>
        <taxon>Alteromonadales</taxon>
        <taxon>Ferrimonadaceae</taxon>
        <taxon>Ferrimonas</taxon>
    </lineage>
</organism>
<name>A0A4U1BRW7_9GAMM</name>
<dbReference type="PIRSF" id="PIRSF006221">
    <property type="entry name" value="Ketosamine-3-kinase"/>
    <property type="match status" value="1"/>
</dbReference>
<dbReference type="Pfam" id="PF03881">
    <property type="entry name" value="Fructosamin_kin"/>
    <property type="match status" value="1"/>
</dbReference>
<keyword evidence="2" id="KW-0808">Transferase</keyword>
<dbReference type="Gene3D" id="3.90.1200.10">
    <property type="match status" value="1"/>
</dbReference>
<dbReference type="SUPFAM" id="SSF56112">
    <property type="entry name" value="Protein kinase-like (PK-like)"/>
    <property type="match status" value="1"/>
</dbReference>
<evidence type="ECO:0000256" key="1">
    <source>
        <dbReference type="ARBA" id="ARBA00009460"/>
    </source>
</evidence>
<dbReference type="EMBL" id="SWCJ01000002">
    <property type="protein sequence ID" value="TKB57540.1"/>
    <property type="molecule type" value="Genomic_DNA"/>
</dbReference>
<evidence type="ECO:0000313" key="4">
    <source>
        <dbReference type="Proteomes" id="UP000305675"/>
    </source>
</evidence>
<dbReference type="InterPro" id="IPR016477">
    <property type="entry name" value="Fructo-/Ketosamine-3-kinase"/>
</dbReference>
<dbReference type="Proteomes" id="UP000305675">
    <property type="component" value="Unassembled WGS sequence"/>
</dbReference>
<dbReference type="PANTHER" id="PTHR12149">
    <property type="entry name" value="FRUCTOSAMINE 3 KINASE-RELATED PROTEIN"/>
    <property type="match status" value="1"/>
</dbReference>
<comment type="caution">
    <text evidence="3">The sequence shown here is derived from an EMBL/GenBank/DDBJ whole genome shotgun (WGS) entry which is preliminary data.</text>
</comment>
<dbReference type="InterPro" id="IPR011009">
    <property type="entry name" value="Kinase-like_dom_sf"/>
</dbReference>
<dbReference type="PANTHER" id="PTHR12149:SF8">
    <property type="entry name" value="PROTEIN-RIBULOSAMINE 3-KINASE"/>
    <property type="match status" value="1"/>
</dbReference>
<accession>A0A4U1BRW7</accession>
<evidence type="ECO:0000313" key="3">
    <source>
        <dbReference type="EMBL" id="TKB57540.1"/>
    </source>
</evidence>
<sequence length="293" mass="33068">MESLHSPLWRHICTQLSSQASCDCEAHGLEPVSGGDTLQSFVLQCGHRRYFIKLGELTALPMLETEAESLERLSPFAANAMLVGSFKHHAFLVLPYLDLKSDGDQFALGQRLAQLHQLTEPQGRYGWHQDNFIGLTPQQNRWHTRWCDFYISQRLLPQLSLAKHNGFGESLLPIEAALIQSTRAQLDDHQPKASLLHGDLWRGNAGFSQGQGVFFDPASYYGDRETDLAMTHLFGGFGDEFYLGYESEAPLEIGHKQRLPIYQLYHQLNHLNLFGRVYLAGCVEQAEQIIALS</sequence>
<dbReference type="Gene3D" id="3.30.200.20">
    <property type="entry name" value="Phosphorylase Kinase, domain 1"/>
    <property type="match status" value="1"/>
</dbReference>
<dbReference type="OrthoDB" id="5291879at2"/>
<dbReference type="RefSeq" id="WP_136862185.1">
    <property type="nucleotide sequence ID" value="NZ_SWCJ01000002.1"/>
</dbReference>
<keyword evidence="2 3" id="KW-0418">Kinase</keyword>
<reference evidence="3 4" key="1">
    <citation type="submission" date="2019-04" db="EMBL/GenBank/DDBJ databases">
        <authorList>
            <person name="Hwang J.C."/>
        </authorList>
    </citation>
    <scope>NUCLEOTIDE SEQUENCE [LARGE SCALE GENOMIC DNA]</scope>
    <source>
        <strain evidence="3 4">IMCC35002</strain>
    </source>
</reference>
<comment type="similarity">
    <text evidence="1 2">Belongs to the fructosamine kinase family.</text>
</comment>
<keyword evidence="4" id="KW-1185">Reference proteome</keyword>
<proteinExistence type="inferred from homology"/>